<dbReference type="GO" id="GO:0004850">
    <property type="term" value="F:uridine phosphorylase activity"/>
    <property type="evidence" value="ECO:0007669"/>
    <property type="project" value="InterPro"/>
</dbReference>
<dbReference type="EMBL" id="BMNL01000002">
    <property type="protein sequence ID" value="GGP21016.1"/>
    <property type="molecule type" value="Genomic_DNA"/>
</dbReference>
<name>A0A830GTQ7_9CREN</name>
<dbReference type="Pfam" id="PF01048">
    <property type="entry name" value="PNP_UDP_1"/>
    <property type="match status" value="1"/>
</dbReference>
<dbReference type="RefSeq" id="WP_188596442.1">
    <property type="nucleotide sequence ID" value="NZ_BMNL01000002.1"/>
</dbReference>
<dbReference type="GO" id="GO:0009116">
    <property type="term" value="P:nucleoside metabolic process"/>
    <property type="evidence" value="ECO:0007669"/>
    <property type="project" value="InterPro"/>
</dbReference>
<evidence type="ECO:0000313" key="3">
    <source>
        <dbReference type="Proteomes" id="UP000610960"/>
    </source>
</evidence>
<dbReference type="GO" id="GO:0009166">
    <property type="term" value="P:nucleotide catabolic process"/>
    <property type="evidence" value="ECO:0007669"/>
    <property type="project" value="InterPro"/>
</dbReference>
<dbReference type="Gene3D" id="3.40.50.1580">
    <property type="entry name" value="Nucleoside phosphorylase domain"/>
    <property type="match status" value="1"/>
</dbReference>
<proteinExistence type="predicted"/>
<protein>
    <submittedName>
        <fullName evidence="2">Uridine phosphorylase</fullName>
    </submittedName>
</protein>
<dbReference type="PANTHER" id="PTHR43691:SF13">
    <property type="entry name" value="URIDINE PHOSPHORYLASE"/>
    <property type="match status" value="1"/>
</dbReference>
<dbReference type="InterPro" id="IPR010058">
    <property type="entry name" value="Uridine_phosphorylase"/>
</dbReference>
<evidence type="ECO:0000313" key="2">
    <source>
        <dbReference type="EMBL" id="GGP21016.1"/>
    </source>
</evidence>
<dbReference type="NCBIfam" id="TIGR01718">
    <property type="entry name" value="Uridine-psphlse"/>
    <property type="match status" value="1"/>
</dbReference>
<dbReference type="GO" id="GO:0005829">
    <property type="term" value="C:cytosol"/>
    <property type="evidence" value="ECO:0007669"/>
    <property type="project" value="TreeGrafter"/>
</dbReference>
<dbReference type="SUPFAM" id="SSF53167">
    <property type="entry name" value="Purine and uridine phosphorylases"/>
    <property type="match status" value="1"/>
</dbReference>
<feature type="domain" description="Nucleoside phosphorylase" evidence="1">
    <location>
        <begin position="22"/>
        <end position="245"/>
    </location>
</feature>
<evidence type="ECO:0000259" key="1">
    <source>
        <dbReference type="Pfam" id="PF01048"/>
    </source>
</evidence>
<organism evidence="2 3">
    <name type="scientific">Thermocladium modestius</name>
    <dbReference type="NCBI Taxonomy" id="62609"/>
    <lineage>
        <taxon>Archaea</taxon>
        <taxon>Thermoproteota</taxon>
        <taxon>Thermoprotei</taxon>
        <taxon>Thermoproteales</taxon>
        <taxon>Thermoproteaceae</taxon>
        <taxon>Thermocladium</taxon>
    </lineage>
</organism>
<keyword evidence="3" id="KW-1185">Reference proteome</keyword>
<sequence>MAVRPSVEGRIYHLRASKVNPYVLLPGDPDRVPLIASKWDEVTERNESREYRTYLGTYRGAPVTATSSGIGGPAASIAMDELAMIGARTIIRVGTTGSLWASIKVGDLIITRGAYRLDGASSNYAPPGYPAVPHPDVLNALVLAAESLGVRYHVGLTATTDTFYVGQGRPGFNGYLPPGGADLLGRLRGLNVVNLEMEASIVLTVANVYGLRAGAVMAVIANRETNEFDPHAGIEDEVSVANEAVRLLKEWDDAYPDKPVKSIMGIKR</sequence>
<dbReference type="CDD" id="cd17767">
    <property type="entry name" value="UP_EcUdp-like"/>
    <property type="match status" value="1"/>
</dbReference>
<reference evidence="2" key="1">
    <citation type="journal article" date="2014" name="Int. J. Syst. Evol. Microbiol.">
        <title>Complete genome sequence of Corynebacterium casei LMG S-19264T (=DSM 44701T), isolated from a smear-ripened cheese.</title>
        <authorList>
            <consortium name="US DOE Joint Genome Institute (JGI-PGF)"/>
            <person name="Walter F."/>
            <person name="Albersmeier A."/>
            <person name="Kalinowski J."/>
            <person name="Ruckert C."/>
        </authorList>
    </citation>
    <scope>NUCLEOTIDE SEQUENCE</scope>
    <source>
        <strain evidence="2">JCM 10088</strain>
    </source>
</reference>
<dbReference type="OrthoDB" id="372263at2157"/>
<dbReference type="InterPro" id="IPR035994">
    <property type="entry name" value="Nucleoside_phosphorylase_sf"/>
</dbReference>
<dbReference type="AlphaFoldDB" id="A0A830GTQ7"/>
<dbReference type="InterPro" id="IPR000845">
    <property type="entry name" value="Nucleoside_phosphorylase_d"/>
</dbReference>
<gene>
    <name evidence="2" type="ORF">GCM10007981_11420</name>
</gene>
<reference evidence="2" key="2">
    <citation type="submission" date="2020-09" db="EMBL/GenBank/DDBJ databases">
        <authorList>
            <person name="Sun Q."/>
            <person name="Ohkuma M."/>
        </authorList>
    </citation>
    <scope>NUCLEOTIDE SEQUENCE</scope>
    <source>
        <strain evidence="2">JCM 10088</strain>
    </source>
</reference>
<accession>A0A830GTQ7</accession>
<dbReference type="Proteomes" id="UP000610960">
    <property type="component" value="Unassembled WGS sequence"/>
</dbReference>
<dbReference type="PANTHER" id="PTHR43691">
    <property type="entry name" value="URIDINE PHOSPHORYLASE"/>
    <property type="match status" value="1"/>
</dbReference>
<comment type="caution">
    <text evidence="2">The sequence shown here is derived from an EMBL/GenBank/DDBJ whole genome shotgun (WGS) entry which is preliminary data.</text>
</comment>